<evidence type="ECO:0000313" key="2">
    <source>
        <dbReference type="Proteomes" id="UP000545435"/>
    </source>
</evidence>
<dbReference type="PANTHER" id="PTHR16151">
    <property type="entry name" value="HAUS AUGMIN-LIKE COMPLEX SUBUNIT 6"/>
    <property type="match status" value="1"/>
</dbReference>
<name>A0A7L0D305_9CHAR</name>
<evidence type="ECO:0000313" key="1">
    <source>
        <dbReference type="EMBL" id="NXJ63530.1"/>
    </source>
</evidence>
<accession>A0A7L0D305</accession>
<dbReference type="GO" id="GO:0051225">
    <property type="term" value="P:spindle assembly"/>
    <property type="evidence" value="ECO:0007669"/>
    <property type="project" value="InterPro"/>
</dbReference>
<sequence>ARAYRMKKNDQNKNDKTERIQKVRSMWAAIMEVFTSFTKEKEAVDYVLQGYVGQNVLDGASVAFRIPRLLVQRVESAEHHHWSENVYEGEKLNFLTVIQLLNEALRTLRDEICQSELKPHLGYMKNITVKCIQGLQSLQSHRLKLKEKHFVSMSEPIQKQEEDWKVKWKNFLGQCPFDIMLQQNKVSNVQFI</sequence>
<dbReference type="GO" id="GO:0070652">
    <property type="term" value="C:HAUS complex"/>
    <property type="evidence" value="ECO:0007669"/>
    <property type="project" value="InterPro"/>
</dbReference>
<feature type="non-terminal residue" evidence="1">
    <location>
        <position position="192"/>
    </location>
</feature>
<organism evidence="1 2">
    <name type="scientific">Rostratula benghalensis</name>
    <name type="common">greater painted-snipe</name>
    <dbReference type="NCBI Taxonomy" id="118793"/>
    <lineage>
        <taxon>Eukaryota</taxon>
        <taxon>Metazoa</taxon>
        <taxon>Chordata</taxon>
        <taxon>Craniata</taxon>
        <taxon>Vertebrata</taxon>
        <taxon>Euteleostomi</taxon>
        <taxon>Archelosauria</taxon>
        <taxon>Archosauria</taxon>
        <taxon>Dinosauria</taxon>
        <taxon>Saurischia</taxon>
        <taxon>Theropoda</taxon>
        <taxon>Coelurosauria</taxon>
        <taxon>Aves</taxon>
        <taxon>Neognathae</taxon>
        <taxon>Neoaves</taxon>
        <taxon>Charadriiformes</taxon>
        <taxon>Rostratulidae</taxon>
        <taxon>Rostratula</taxon>
    </lineage>
</organism>
<comment type="caution">
    <text evidence="1">The sequence shown here is derived from an EMBL/GenBank/DDBJ whole genome shotgun (WGS) entry which is preliminary data.</text>
</comment>
<dbReference type="AlphaFoldDB" id="A0A7L0D305"/>
<dbReference type="Proteomes" id="UP000545435">
    <property type="component" value="Unassembled WGS sequence"/>
</dbReference>
<dbReference type="PANTHER" id="PTHR16151:SF2">
    <property type="entry name" value="HAUS AUGMIN-LIKE COMPLEX SUBUNIT 6"/>
    <property type="match status" value="1"/>
</dbReference>
<feature type="non-terminal residue" evidence="1">
    <location>
        <position position="1"/>
    </location>
</feature>
<gene>
    <name evidence="1" type="primary">Haus6</name>
    <name evidence="1" type="ORF">ROSBEN_R15639</name>
</gene>
<dbReference type="GO" id="GO:0008017">
    <property type="term" value="F:microtubule binding"/>
    <property type="evidence" value="ECO:0007669"/>
    <property type="project" value="TreeGrafter"/>
</dbReference>
<dbReference type="GO" id="GO:1990498">
    <property type="term" value="C:mitotic spindle microtubule"/>
    <property type="evidence" value="ECO:0007669"/>
    <property type="project" value="TreeGrafter"/>
</dbReference>
<reference evidence="1 2" key="1">
    <citation type="submission" date="2019-09" db="EMBL/GenBank/DDBJ databases">
        <title>Bird 10,000 Genomes (B10K) Project - Family phase.</title>
        <authorList>
            <person name="Zhang G."/>
        </authorList>
    </citation>
    <scope>NUCLEOTIDE SEQUENCE [LARGE SCALE GENOMIC DNA]</scope>
    <source>
        <strain evidence="1">B10K-DU-006-20</strain>
        <tissue evidence="1">Mixed tissue sample</tissue>
    </source>
</reference>
<keyword evidence="2" id="KW-1185">Reference proteome</keyword>
<protein>
    <submittedName>
        <fullName evidence="1">HAUS6 protein</fullName>
    </submittedName>
</protein>
<proteinExistence type="predicted"/>
<dbReference type="InterPro" id="IPR026797">
    <property type="entry name" value="HAUS_6"/>
</dbReference>
<dbReference type="EMBL" id="VXAI01000065">
    <property type="protein sequence ID" value="NXJ63530.1"/>
    <property type="molecule type" value="Genomic_DNA"/>
</dbReference>